<dbReference type="PANTHER" id="PTHR23278">
    <property type="entry name" value="SIDESTEP PROTEIN"/>
    <property type="match status" value="1"/>
</dbReference>
<protein>
    <recommendedName>
        <fullName evidence="3">Ig-like domain-containing protein</fullName>
    </recommendedName>
</protein>
<comment type="caution">
    <text evidence="1">The sequence shown here is derived from an EMBL/GenBank/DDBJ whole genome shotgun (WGS) entry which is preliminary data.</text>
</comment>
<gene>
    <name evidence="1" type="ORF">O3G_MSEX013635</name>
</gene>
<dbReference type="CDD" id="cd00096">
    <property type="entry name" value="Ig"/>
    <property type="match status" value="1"/>
</dbReference>
<keyword evidence="2" id="KW-1185">Reference proteome</keyword>
<evidence type="ECO:0000313" key="2">
    <source>
        <dbReference type="Proteomes" id="UP000791440"/>
    </source>
</evidence>
<reference evidence="1" key="1">
    <citation type="journal article" date="2016" name="Insect Biochem. Mol. Biol.">
        <title>Multifaceted biological insights from a draft genome sequence of the tobacco hornworm moth, Manduca sexta.</title>
        <authorList>
            <person name="Kanost M.R."/>
            <person name="Arrese E.L."/>
            <person name="Cao X."/>
            <person name="Chen Y.R."/>
            <person name="Chellapilla S."/>
            <person name="Goldsmith M.R."/>
            <person name="Grosse-Wilde E."/>
            <person name="Heckel D.G."/>
            <person name="Herndon N."/>
            <person name="Jiang H."/>
            <person name="Papanicolaou A."/>
            <person name="Qu J."/>
            <person name="Soulages J.L."/>
            <person name="Vogel H."/>
            <person name="Walters J."/>
            <person name="Waterhouse R.M."/>
            <person name="Ahn S.J."/>
            <person name="Almeida F.C."/>
            <person name="An C."/>
            <person name="Aqrawi P."/>
            <person name="Bretschneider A."/>
            <person name="Bryant W.B."/>
            <person name="Bucks S."/>
            <person name="Chao H."/>
            <person name="Chevignon G."/>
            <person name="Christen J.M."/>
            <person name="Clarke D.F."/>
            <person name="Dittmer N.T."/>
            <person name="Ferguson L.C.F."/>
            <person name="Garavelou S."/>
            <person name="Gordon K.H.J."/>
            <person name="Gunaratna R.T."/>
            <person name="Han Y."/>
            <person name="Hauser F."/>
            <person name="He Y."/>
            <person name="Heidel-Fischer H."/>
            <person name="Hirsh A."/>
            <person name="Hu Y."/>
            <person name="Jiang H."/>
            <person name="Kalra D."/>
            <person name="Klinner C."/>
            <person name="Konig C."/>
            <person name="Kovar C."/>
            <person name="Kroll A.R."/>
            <person name="Kuwar S.S."/>
            <person name="Lee S.L."/>
            <person name="Lehman R."/>
            <person name="Li K."/>
            <person name="Li Z."/>
            <person name="Liang H."/>
            <person name="Lovelace S."/>
            <person name="Lu Z."/>
            <person name="Mansfield J.H."/>
            <person name="McCulloch K.J."/>
            <person name="Mathew T."/>
            <person name="Morton B."/>
            <person name="Muzny D.M."/>
            <person name="Neunemann D."/>
            <person name="Ongeri F."/>
            <person name="Pauchet Y."/>
            <person name="Pu L.L."/>
            <person name="Pyrousis I."/>
            <person name="Rao X.J."/>
            <person name="Redding A."/>
            <person name="Roesel C."/>
            <person name="Sanchez-Gracia A."/>
            <person name="Schaack S."/>
            <person name="Shukla A."/>
            <person name="Tetreau G."/>
            <person name="Wang Y."/>
            <person name="Xiong G.H."/>
            <person name="Traut W."/>
            <person name="Walsh T.K."/>
            <person name="Worley K.C."/>
            <person name="Wu D."/>
            <person name="Wu W."/>
            <person name="Wu Y.Q."/>
            <person name="Zhang X."/>
            <person name="Zou Z."/>
            <person name="Zucker H."/>
            <person name="Briscoe A.D."/>
            <person name="Burmester T."/>
            <person name="Clem R.J."/>
            <person name="Feyereisen R."/>
            <person name="Grimmelikhuijzen C.J.P."/>
            <person name="Hamodrakas S.J."/>
            <person name="Hansson B.S."/>
            <person name="Huguet E."/>
            <person name="Jermiin L.S."/>
            <person name="Lan Q."/>
            <person name="Lehman H.K."/>
            <person name="Lorenzen M."/>
            <person name="Merzendorfer H."/>
            <person name="Michalopoulos I."/>
            <person name="Morton D.B."/>
            <person name="Muthukrishnan S."/>
            <person name="Oakeshott J.G."/>
            <person name="Palmer W."/>
            <person name="Park Y."/>
            <person name="Passarelli A.L."/>
            <person name="Rozas J."/>
            <person name="Schwartz L.M."/>
            <person name="Smith W."/>
            <person name="Southgate A."/>
            <person name="Vilcinskas A."/>
            <person name="Vogt R."/>
            <person name="Wang P."/>
            <person name="Werren J."/>
            <person name="Yu X.Q."/>
            <person name="Zhou J.J."/>
            <person name="Brown S.J."/>
            <person name="Scherer S.E."/>
            <person name="Richards S."/>
            <person name="Blissard G.W."/>
        </authorList>
    </citation>
    <scope>NUCLEOTIDE SEQUENCE</scope>
</reference>
<sequence>MYYTGRPAPTVMWLIDGTPAPQYIGEKTDTHVVVNKLELPHVKRNHLNTTFKCRASNTNLVSPQEKTVRLEMNCEIFEIIKNCLLNRHRC</sequence>
<proteinExistence type="predicted"/>
<dbReference type="PANTHER" id="PTHR23278:SF26">
    <property type="entry name" value="SIDESTEP III, ISOFORM O"/>
    <property type="match status" value="1"/>
</dbReference>
<evidence type="ECO:0008006" key="3">
    <source>
        <dbReference type="Google" id="ProtNLM"/>
    </source>
</evidence>
<accession>A0A921ZTP4</accession>
<dbReference type="Proteomes" id="UP000791440">
    <property type="component" value="Unassembled WGS sequence"/>
</dbReference>
<name>A0A921ZTP4_MANSE</name>
<dbReference type="EMBL" id="JH668929">
    <property type="protein sequence ID" value="KAG6463058.1"/>
    <property type="molecule type" value="Genomic_DNA"/>
</dbReference>
<reference evidence="1" key="2">
    <citation type="submission" date="2020-12" db="EMBL/GenBank/DDBJ databases">
        <authorList>
            <person name="Kanost M."/>
        </authorList>
    </citation>
    <scope>NUCLEOTIDE SEQUENCE</scope>
</reference>
<organism evidence="1 2">
    <name type="scientific">Manduca sexta</name>
    <name type="common">Tobacco hawkmoth</name>
    <name type="synonym">Tobacco hornworm</name>
    <dbReference type="NCBI Taxonomy" id="7130"/>
    <lineage>
        <taxon>Eukaryota</taxon>
        <taxon>Metazoa</taxon>
        <taxon>Ecdysozoa</taxon>
        <taxon>Arthropoda</taxon>
        <taxon>Hexapoda</taxon>
        <taxon>Insecta</taxon>
        <taxon>Pterygota</taxon>
        <taxon>Neoptera</taxon>
        <taxon>Endopterygota</taxon>
        <taxon>Lepidoptera</taxon>
        <taxon>Glossata</taxon>
        <taxon>Ditrysia</taxon>
        <taxon>Bombycoidea</taxon>
        <taxon>Sphingidae</taxon>
        <taxon>Sphinginae</taxon>
        <taxon>Sphingini</taxon>
        <taxon>Manduca</taxon>
    </lineage>
</organism>
<evidence type="ECO:0000313" key="1">
    <source>
        <dbReference type="EMBL" id="KAG6463058.1"/>
    </source>
</evidence>
<dbReference type="AlphaFoldDB" id="A0A921ZTP4"/>